<proteinExistence type="predicted"/>
<gene>
    <name evidence="1" type="ORF">B5808_12735</name>
</gene>
<sequence length="436" mass="48654">MKRLPLLFHLASLGAAFALIMYLGRAQWFFYDEWLFISLRATDWITPHLGHWSTIPMLLTQGLVRTIGLDQYWPYLALAVLAHLALAHLLWRAMNRLGVRPWLSTLMAAVFLFYGAGSENLFWAFQVGFVGAIALGALTLLLADRLTRENYLRWLAPLSLISIVSLMFAGTALAMIAGLAIIAFRRVGLWRAALLVAVPGAVYSVWYVWVKTHPIYFMPSDWQPRSISELLLAVPLYALNMIQVALSSLTPVQYVGIVLGVALLVFALVRFRRIWRDQPLAFAFAFAGIVFALLTGFSRLNLSFEASGSSRYIYFAFAMLVPLIAVGLDTVLRGRILAAVGATLLAGSIVWGVWGMRISADAQSRNELHTREVLFAAAAIREEHPDLVDEKAEPEPNYAPLFTLGELGELVDAGYLHIGPYDDEAYREAWHNIVEK</sequence>
<dbReference type="Proteomes" id="UP000192775">
    <property type="component" value="Chromosome"/>
</dbReference>
<dbReference type="STRING" id="1619308.B5808_12735"/>
<organism evidence="1 2">
    <name type="scientific">Cnuibacter physcomitrellae</name>
    <dbReference type="NCBI Taxonomy" id="1619308"/>
    <lineage>
        <taxon>Bacteria</taxon>
        <taxon>Bacillati</taxon>
        <taxon>Actinomycetota</taxon>
        <taxon>Actinomycetes</taxon>
        <taxon>Micrococcales</taxon>
        <taxon>Microbacteriaceae</taxon>
        <taxon>Cnuibacter</taxon>
    </lineage>
</organism>
<evidence type="ECO:0000313" key="2">
    <source>
        <dbReference type="Proteomes" id="UP000192775"/>
    </source>
</evidence>
<evidence type="ECO:0000313" key="1">
    <source>
        <dbReference type="EMBL" id="ARJ05993.1"/>
    </source>
</evidence>
<name>A0A1X9LLE1_9MICO</name>
<dbReference type="KEGG" id="cphy:B5808_12735"/>
<dbReference type="AlphaFoldDB" id="A0A1X9LLE1"/>
<dbReference type="EMBL" id="CP020715">
    <property type="protein sequence ID" value="ARJ05993.1"/>
    <property type="molecule type" value="Genomic_DNA"/>
</dbReference>
<accession>A0A1X9LLE1</accession>
<reference evidence="1 2" key="1">
    <citation type="submission" date="2017-04" db="EMBL/GenBank/DDBJ databases">
        <authorList>
            <person name="Afonso C.L."/>
            <person name="Miller P.J."/>
            <person name="Scott M.A."/>
            <person name="Spackman E."/>
            <person name="Goraichik I."/>
            <person name="Dimitrov K.M."/>
            <person name="Suarez D.L."/>
            <person name="Swayne D.E."/>
        </authorList>
    </citation>
    <scope>NUCLEOTIDE SEQUENCE [LARGE SCALE GENOMIC DNA]</scope>
    <source>
        <strain evidence="2">XA(T)</strain>
    </source>
</reference>
<dbReference type="RefSeq" id="WP_085020131.1">
    <property type="nucleotide sequence ID" value="NZ_BMHD01000001.1"/>
</dbReference>
<protein>
    <submittedName>
        <fullName evidence="1">Uncharacterized protein</fullName>
    </submittedName>
</protein>
<keyword evidence="2" id="KW-1185">Reference proteome</keyword>